<evidence type="ECO:0000313" key="2">
    <source>
        <dbReference type="Proteomes" id="UP001152622"/>
    </source>
</evidence>
<gene>
    <name evidence="1" type="ORF">SKAU_G00363760</name>
</gene>
<sequence length="97" mass="11167">MKDGWERCEAVPSTKLLPERVMKYRNLHNLDSALFLKSIMLTLSSDYTSLSPDEMINLYNTTLTTSLNTLTPKQLRKATFQTLISLVHRRSAQHEDP</sequence>
<evidence type="ECO:0000313" key="1">
    <source>
        <dbReference type="EMBL" id="KAJ8339590.1"/>
    </source>
</evidence>
<proteinExistence type="predicted"/>
<accession>A0A9Q1EIV8</accession>
<comment type="caution">
    <text evidence="1">The sequence shown here is derived from an EMBL/GenBank/DDBJ whole genome shotgun (WGS) entry which is preliminary data.</text>
</comment>
<dbReference type="AlphaFoldDB" id="A0A9Q1EIV8"/>
<reference evidence="1" key="1">
    <citation type="journal article" date="2023" name="Science">
        <title>Genome structures resolve the early diversification of teleost fishes.</title>
        <authorList>
            <person name="Parey E."/>
            <person name="Louis A."/>
            <person name="Montfort J."/>
            <person name="Bouchez O."/>
            <person name="Roques C."/>
            <person name="Iampietro C."/>
            <person name="Lluch J."/>
            <person name="Castinel A."/>
            <person name="Donnadieu C."/>
            <person name="Desvignes T."/>
            <person name="Floi Bucao C."/>
            <person name="Jouanno E."/>
            <person name="Wen M."/>
            <person name="Mejri S."/>
            <person name="Dirks R."/>
            <person name="Jansen H."/>
            <person name="Henkel C."/>
            <person name="Chen W.J."/>
            <person name="Zahm M."/>
            <person name="Cabau C."/>
            <person name="Klopp C."/>
            <person name="Thompson A.W."/>
            <person name="Robinson-Rechavi M."/>
            <person name="Braasch I."/>
            <person name="Lecointre G."/>
            <person name="Bobe J."/>
            <person name="Postlethwait J.H."/>
            <person name="Berthelot C."/>
            <person name="Roest Crollius H."/>
            <person name="Guiguen Y."/>
        </authorList>
    </citation>
    <scope>NUCLEOTIDE SEQUENCE</scope>
    <source>
        <strain evidence="1">WJC10195</strain>
    </source>
</reference>
<protein>
    <submittedName>
        <fullName evidence="1">Uncharacterized protein</fullName>
    </submittedName>
</protein>
<dbReference type="EMBL" id="JAINUF010000017">
    <property type="protein sequence ID" value="KAJ8339590.1"/>
    <property type="molecule type" value="Genomic_DNA"/>
</dbReference>
<dbReference type="Proteomes" id="UP001152622">
    <property type="component" value="Chromosome 17"/>
</dbReference>
<name>A0A9Q1EIV8_SYNKA</name>
<organism evidence="1 2">
    <name type="scientific">Synaphobranchus kaupii</name>
    <name type="common">Kaup's arrowtooth eel</name>
    <dbReference type="NCBI Taxonomy" id="118154"/>
    <lineage>
        <taxon>Eukaryota</taxon>
        <taxon>Metazoa</taxon>
        <taxon>Chordata</taxon>
        <taxon>Craniata</taxon>
        <taxon>Vertebrata</taxon>
        <taxon>Euteleostomi</taxon>
        <taxon>Actinopterygii</taxon>
        <taxon>Neopterygii</taxon>
        <taxon>Teleostei</taxon>
        <taxon>Anguilliformes</taxon>
        <taxon>Synaphobranchidae</taxon>
        <taxon>Synaphobranchus</taxon>
    </lineage>
</organism>
<keyword evidence="2" id="KW-1185">Reference proteome</keyword>